<dbReference type="EMBL" id="AMCI01002799">
    <property type="protein sequence ID" value="EJX01830.1"/>
    <property type="molecule type" value="Genomic_DNA"/>
</dbReference>
<protein>
    <submittedName>
        <fullName evidence="1">Uncharacterized protein</fullName>
    </submittedName>
</protein>
<reference evidence="1" key="1">
    <citation type="journal article" date="2012" name="PLoS ONE">
        <title>Gene sets for utilization of primary and secondary nutrition supplies in the distal gut of endangered iberian lynx.</title>
        <authorList>
            <person name="Alcaide M."/>
            <person name="Messina E."/>
            <person name="Richter M."/>
            <person name="Bargiela R."/>
            <person name="Peplies J."/>
            <person name="Huws S.A."/>
            <person name="Newbold C.J."/>
            <person name="Golyshin P.N."/>
            <person name="Simon M.A."/>
            <person name="Lopez G."/>
            <person name="Yakimov M.M."/>
            <person name="Ferrer M."/>
        </authorList>
    </citation>
    <scope>NUCLEOTIDE SEQUENCE</scope>
</reference>
<evidence type="ECO:0000313" key="1">
    <source>
        <dbReference type="EMBL" id="EJX01830.1"/>
    </source>
</evidence>
<proteinExistence type="predicted"/>
<gene>
    <name evidence="1" type="ORF">EVA_10065</name>
</gene>
<sequence>MLTMFLLPARTLTSSYSTPRFTPTPVDRLLRLPTSVRLHSLQLPVRKSSPRALQRWL</sequence>
<comment type="caution">
    <text evidence="1">The sequence shown here is derived from an EMBL/GenBank/DDBJ whole genome shotgun (WGS) entry which is preliminary data.</text>
</comment>
<name>J9GPC5_9ZZZZ</name>
<accession>J9GPC5</accession>
<dbReference type="AlphaFoldDB" id="J9GPC5"/>
<organism evidence="1">
    <name type="scientific">gut metagenome</name>
    <dbReference type="NCBI Taxonomy" id="749906"/>
    <lineage>
        <taxon>unclassified sequences</taxon>
        <taxon>metagenomes</taxon>
        <taxon>organismal metagenomes</taxon>
    </lineage>
</organism>